<feature type="transmembrane region" description="Helical" evidence="6">
    <location>
        <begin position="90"/>
        <end position="112"/>
    </location>
</feature>
<feature type="transmembrane region" description="Helical" evidence="6">
    <location>
        <begin position="432"/>
        <end position="451"/>
    </location>
</feature>
<gene>
    <name evidence="7" type="ORF">Naga_100086g26</name>
</gene>
<feature type="transmembrane region" description="Helical" evidence="6">
    <location>
        <begin position="251"/>
        <end position="271"/>
    </location>
</feature>
<feature type="transmembrane region" description="Helical" evidence="6">
    <location>
        <begin position="118"/>
        <end position="136"/>
    </location>
</feature>
<dbReference type="PANTHER" id="PTHR10383:SF9">
    <property type="entry name" value="SERINE INCORPORATOR, ISOFORM F"/>
    <property type="match status" value="1"/>
</dbReference>
<dbReference type="InterPro" id="IPR005016">
    <property type="entry name" value="TDE1/TMS"/>
</dbReference>
<dbReference type="GO" id="GO:0016020">
    <property type="term" value="C:membrane"/>
    <property type="evidence" value="ECO:0007669"/>
    <property type="project" value="UniProtKB-SubCell"/>
</dbReference>
<evidence type="ECO:0000256" key="4">
    <source>
        <dbReference type="ARBA" id="ARBA00022989"/>
    </source>
</evidence>
<name>W7TX75_9STRA</name>
<comment type="subcellular location">
    <subcellularLocation>
        <location evidence="1">Membrane</location>
        <topology evidence="1">Multi-pass membrane protein</topology>
    </subcellularLocation>
</comment>
<organism evidence="7 8">
    <name type="scientific">Nannochloropsis gaditana</name>
    <dbReference type="NCBI Taxonomy" id="72520"/>
    <lineage>
        <taxon>Eukaryota</taxon>
        <taxon>Sar</taxon>
        <taxon>Stramenopiles</taxon>
        <taxon>Ochrophyta</taxon>
        <taxon>Eustigmatophyceae</taxon>
        <taxon>Eustigmatales</taxon>
        <taxon>Monodopsidaceae</taxon>
        <taxon>Nannochloropsis</taxon>
    </lineage>
</organism>
<protein>
    <submittedName>
        <fullName evidence="7">TMS membrane protein/tumor differentially expressed protein</fullName>
    </submittedName>
</protein>
<feature type="transmembrane region" description="Helical" evidence="6">
    <location>
        <begin position="292"/>
        <end position="310"/>
    </location>
</feature>
<dbReference type="EMBL" id="AZIL01001067">
    <property type="protein sequence ID" value="EWM24934.1"/>
    <property type="molecule type" value="Genomic_DNA"/>
</dbReference>
<evidence type="ECO:0000256" key="2">
    <source>
        <dbReference type="ARBA" id="ARBA00006665"/>
    </source>
</evidence>
<evidence type="ECO:0000313" key="8">
    <source>
        <dbReference type="Proteomes" id="UP000019335"/>
    </source>
</evidence>
<keyword evidence="3 6" id="KW-0812">Transmembrane</keyword>
<feature type="transmembrane region" description="Helical" evidence="6">
    <location>
        <begin position="148"/>
        <end position="168"/>
    </location>
</feature>
<evidence type="ECO:0000256" key="5">
    <source>
        <dbReference type="ARBA" id="ARBA00023136"/>
    </source>
</evidence>
<sequence>MGIVFSMGTSAASALASCCVGSAASCVCAGLKQCLPSGYSAAKVYALLLFFASVVAALILRTTEPAINADYFTVRCTGEFKDRCYGFQAVYRLSFVDFFFFLALALGSKFVVGVHTHAWGLKYLVFLGFLIGMFFVDNKVFAGYVHLARVASLVYLVAQVVTLINFSYNMHTTLMGKVEAAESSGETNGAKLYKVIYLCLSLFCLAGGLTGIGLLYAFYAHCRLSQFWITLTLLVSLACLFSSLLDRIGMGLLTPSVLFLYFDYQCWSAILSNPDPACNKTASLASSKAKSWNTAVALVFLAVSLTYTGWSTYRSIVGTELQPEQVAAAAAGGSGAGAGGENLTKILTGEGDTTTTATPVIVTEEGDEEKGGAAVPTLTAADQAEASLIWIFHLLLALGGAYMAMAITNWGNANGIPDGVGDGDSTVGRESMWLKIVSQWITMLLYAWSLWAPVCRGEGEEY</sequence>
<feature type="transmembrane region" description="Helical" evidence="6">
    <location>
        <begin position="195"/>
        <end position="220"/>
    </location>
</feature>
<reference evidence="7 8" key="1">
    <citation type="journal article" date="2014" name="Mol. Plant">
        <title>Chromosome Scale Genome Assembly and Transcriptome Profiling of Nannochloropsis gaditana in Nitrogen Depletion.</title>
        <authorList>
            <person name="Corteggiani Carpinelli E."/>
            <person name="Telatin A."/>
            <person name="Vitulo N."/>
            <person name="Forcato C."/>
            <person name="D'Angelo M."/>
            <person name="Schiavon R."/>
            <person name="Vezzi A."/>
            <person name="Giacometti G.M."/>
            <person name="Morosinotto T."/>
            <person name="Valle G."/>
        </authorList>
    </citation>
    <scope>NUCLEOTIDE SEQUENCE [LARGE SCALE GENOMIC DNA]</scope>
    <source>
        <strain evidence="7 8">B-31</strain>
    </source>
</reference>
<accession>W7TX75</accession>
<dbReference type="AlphaFoldDB" id="W7TX75"/>
<proteinExistence type="inferred from homology"/>
<keyword evidence="4 6" id="KW-1133">Transmembrane helix</keyword>
<dbReference type="Proteomes" id="UP000019335">
    <property type="component" value="Chromosome 12"/>
</dbReference>
<evidence type="ECO:0000256" key="1">
    <source>
        <dbReference type="ARBA" id="ARBA00004141"/>
    </source>
</evidence>
<feature type="transmembrane region" description="Helical" evidence="6">
    <location>
        <begin position="388"/>
        <end position="411"/>
    </location>
</feature>
<keyword evidence="5 6" id="KW-0472">Membrane</keyword>
<dbReference type="OrthoDB" id="5963193at2759"/>
<evidence type="ECO:0000256" key="6">
    <source>
        <dbReference type="SAM" id="Phobius"/>
    </source>
</evidence>
<keyword evidence="8" id="KW-1185">Reference proteome</keyword>
<dbReference type="PANTHER" id="PTHR10383">
    <property type="entry name" value="SERINE INCORPORATOR"/>
    <property type="match status" value="1"/>
</dbReference>
<evidence type="ECO:0000313" key="7">
    <source>
        <dbReference type="EMBL" id="EWM24934.1"/>
    </source>
</evidence>
<feature type="transmembrane region" description="Helical" evidence="6">
    <location>
        <begin position="44"/>
        <end position="60"/>
    </location>
</feature>
<comment type="caution">
    <text evidence="7">The sequence shown here is derived from an EMBL/GenBank/DDBJ whole genome shotgun (WGS) entry which is preliminary data.</text>
</comment>
<comment type="similarity">
    <text evidence="2">Belongs to the TDE1 family.</text>
</comment>
<evidence type="ECO:0000256" key="3">
    <source>
        <dbReference type="ARBA" id="ARBA00022692"/>
    </source>
</evidence>
<dbReference type="Pfam" id="PF03348">
    <property type="entry name" value="Serinc"/>
    <property type="match status" value="1"/>
</dbReference>
<feature type="transmembrane region" description="Helical" evidence="6">
    <location>
        <begin position="227"/>
        <end position="245"/>
    </location>
</feature>